<reference evidence="2" key="1">
    <citation type="submission" date="2020-08" db="EMBL/GenBank/DDBJ databases">
        <title>Multicomponent nature underlies the extraordinary mechanical properties of spider dragline silk.</title>
        <authorList>
            <person name="Kono N."/>
            <person name="Nakamura H."/>
            <person name="Mori M."/>
            <person name="Yoshida Y."/>
            <person name="Ohtoshi R."/>
            <person name="Malay A.D."/>
            <person name="Moran D.A.P."/>
            <person name="Tomita M."/>
            <person name="Numata K."/>
            <person name="Arakawa K."/>
        </authorList>
    </citation>
    <scope>NUCLEOTIDE SEQUENCE</scope>
</reference>
<comment type="caution">
    <text evidence="2">The sequence shown here is derived from an EMBL/GenBank/DDBJ whole genome shotgun (WGS) entry which is preliminary data.</text>
</comment>
<proteinExistence type="predicted"/>
<protein>
    <submittedName>
        <fullName evidence="2">Uncharacterized protein</fullName>
    </submittedName>
</protein>
<evidence type="ECO:0000256" key="1">
    <source>
        <dbReference type="SAM" id="MobiDB-lite"/>
    </source>
</evidence>
<accession>A0A8X6WUE1</accession>
<evidence type="ECO:0000313" key="2">
    <source>
        <dbReference type="EMBL" id="GFY40945.1"/>
    </source>
</evidence>
<sequence>MIRGCFAPFISQNNVFNLTTDIRKCWTGFRATARPSDPSLTPTSQGNDTSRKVSFFTPFCSSDVRFPTLELALWCFNLHNKASDGVEEGVGHSEHTQPFTEQRKSVNPVRERPLKHC</sequence>
<organism evidence="2 3">
    <name type="scientific">Trichonephila inaurata madagascariensis</name>
    <dbReference type="NCBI Taxonomy" id="2747483"/>
    <lineage>
        <taxon>Eukaryota</taxon>
        <taxon>Metazoa</taxon>
        <taxon>Ecdysozoa</taxon>
        <taxon>Arthropoda</taxon>
        <taxon>Chelicerata</taxon>
        <taxon>Arachnida</taxon>
        <taxon>Araneae</taxon>
        <taxon>Araneomorphae</taxon>
        <taxon>Entelegynae</taxon>
        <taxon>Araneoidea</taxon>
        <taxon>Nephilidae</taxon>
        <taxon>Trichonephila</taxon>
        <taxon>Trichonephila inaurata</taxon>
    </lineage>
</organism>
<feature type="region of interest" description="Disordered" evidence="1">
    <location>
        <begin position="32"/>
        <end position="51"/>
    </location>
</feature>
<keyword evidence="3" id="KW-1185">Reference proteome</keyword>
<gene>
    <name evidence="2" type="ORF">TNIN_372851</name>
</gene>
<evidence type="ECO:0000313" key="3">
    <source>
        <dbReference type="Proteomes" id="UP000886998"/>
    </source>
</evidence>
<dbReference type="Proteomes" id="UP000886998">
    <property type="component" value="Unassembled WGS sequence"/>
</dbReference>
<feature type="region of interest" description="Disordered" evidence="1">
    <location>
        <begin position="86"/>
        <end position="117"/>
    </location>
</feature>
<dbReference type="EMBL" id="BMAV01002208">
    <property type="protein sequence ID" value="GFY40945.1"/>
    <property type="molecule type" value="Genomic_DNA"/>
</dbReference>
<feature type="compositionally biased region" description="Polar residues" evidence="1">
    <location>
        <begin position="38"/>
        <end position="48"/>
    </location>
</feature>
<dbReference type="AlphaFoldDB" id="A0A8X6WUE1"/>
<name>A0A8X6WUE1_9ARAC</name>